<proteinExistence type="predicted"/>
<evidence type="ECO:0000313" key="2">
    <source>
        <dbReference type="Proteomes" id="UP000050761"/>
    </source>
</evidence>
<reference evidence="3" key="2">
    <citation type="submission" date="2019-09" db="UniProtKB">
        <authorList>
            <consortium name="WormBaseParasite"/>
        </authorList>
    </citation>
    <scope>IDENTIFICATION</scope>
</reference>
<evidence type="ECO:0000313" key="3">
    <source>
        <dbReference type="WBParaSite" id="HPBE_0000519601-mRNA-1"/>
    </source>
</evidence>
<accession>A0A3P7XCV5</accession>
<dbReference type="AlphaFoldDB" id="A0A183FFC2"/>
<sequence>MPAIIESIRAFRIISEQRDVRLLMFVMNRLEEADGWSKHDINEIARLLEENMTRYDQKLSTTNNVLLVLGTRLARATCATH</sequence>
<accession>A0A183FFC2</accession>
<reference evidence="1 2" key="1">
    <citation type="submission" date="2018-11" db="EMBL/GenBank/DDBJ databases">
        <authorList>
            <consortium name="Pathogen Informatics"/>
        </authorList>
    </citation>
    <scope>NUCLEOTIDE SEQUENCE [LARGE SCALE GENOMIC DNA]</scope>
</reference>
<keyword evidence="2" id="KW-1185">Reference proteome</keyword>
<dbReference type="Proteomes" id="UP000050761">
    <property type="component" value="Unassembled WGS sequence"/>
</dbReference>
<organism evidence="2 3">
    <name type="scientific">Heligmosomoides polygyrus</name>
    <name type="common">Parasitic roundworm</name>
    <dbReference type="NCBI Taxonomy" id="6339"/>
    <lineage>
        <taxon>Eukaryota</taxon>
        <taxon>Metazoa</taxon>
        <taxon>Ecdysozoa</taxon>
        <taxon>Nematoda</taxon>
        <taxon>Chromadorea</taxon>
        <taxon>Rhabditida</taxon>
        <taxon>Rhabditina</taxon>
        <taxon>Rhabditomorpha</taxon>
        <taxon>Strongyloidea</taxon>
        <taxon>Heligmosomidae</taxon>
        <taxon>Heligmosomoides</taxon>
    </lineage>
</organism>
<gene>
    <name evidence="1" type="ORF">HPBE_LOCUS5197</name>
</gene>
<name>A0A183FFC2_HELPZ</name>
<protein>
    <submittedName>
        <fullName evidence="3">Rep_fac_C domain-containing protein</fullName>
    </submittedName>
</protein>
<evidence type="ECO:0000313" key="1">
    <source>
        <dbReference type="EMBL" id="VDO63719.1"/>
    </source>
</evidence>
<dbReference type="EMBL" id="UZAH01025430">
    <property type="protein sequence ID" value="VDO63719.1"/>
    <property type="molecule type" value="Genomic_DNA"/>
</dbReference>
<dbReference type="WBParaSite" id="HPBE_0000519601-mRNA-1">
    <property type="protein sequence ID" value="HPBE_0000519601-mRNA-1"/>
    <property type="gene ID" value="HPBE_0000519601"/>
</dbReference>